<evidence type="ECO:0000259" key="1">
    <source>
        <dbReference type="SMART" id="SM00829"/>
    </source>
</evidence>
<keyword evidence="2" id="KW-0560">Oxidoreductase</keyword>
<dbReference type="GO" id="GO:0043957">
    <property type="term" value="F:acryloyl-CoA reductase (NADPH) activity"/>
    <property type="evidence" value="ECO:0007669"/>
    <property type="project" value="TreeGrafter"/>
</dbReference>
<dbReference type="InterPro" id="IPR013149">
    <property type="entry name" value="ADH-like_C"/>
</dbReference>
<dbReference type="OrthoDB" id="9782155at2"/>
<dbReference type="AlphaFoldDB" id="A0A4U8S6C4"/>
<dbReference type="EC" id="1.3.1.95" evidence="2"/>
<dbReference type="SMART" id="SM00829">
    <property type="entry name" value="PKS_ER"/>
    <property type="match status" value="1"/>
</dbReference>
<dbReference type="InterPro" id="IPR020843">
    <property type="entry name" value="ER"/>
</dbReference>
<comment type="caution">
    <text evidence="2">The sequence shown here is derived from an EMBL/GenBank/DDBJ whole genome shotgun (WGS) entry which is preliminary data.</text>
</comment>
<dbReference type="GO" id="GO:0043958">
    <property type="term" value="F:acryloyl-CoA reductase (NADH) activity"/>
    <property type="evidence" value="ECO:0007669"/>
    <property type="project" value="UniProtKB-EC"/>
</dbReference>
<gene>
    <name evidence="2" type="ORF">LS81_008360</name>
</gene>
<sequence>MTFKALYVDMQGENLIHAIKNITIDDLSDGDVIIEVKYSSINYKDMLAFKKKGGVIRKYPMIPGIDLCGEIVESNNPSYNIGQKVLATGFGIGVSHTGGYAQYARLQSSWITPLPNGLSLKDSMIVGTAGFTAALSIESLQQAGMNKSNQPKIAITGATGGVGTMAIALLKAKGYDNITAITSKDSQSPMLKSLGASDIVSPKDIIKDDNKPLRPQCFDYVIDCVGGELAAGLLTQISYGGAMSVCGNASGIALNTNILPFILRGIQLIGIDSVAYPNEKRLRIWNEISNAMEFIRKIPTTEVTLDTLVDRLDSIKNSTNTGRNIVSINNQ</sequence>
<proteinExistence type="predicted"/>
<dbReference type="InterPro" id="IPR013154">
    <property type="entry name" value="ADH-like_N"/>
</dbReference>
<dbReference type="InterPro" id="IPR014188">
    <property type="entry name" value="Acrylyl-CoA_reductase_AcuI"/>
</dbReference>
<accession>A0A4U8S6C4</accession>
<dbReference type="SUPFAM" id="SSF51735">
    <property type="entry name" value="NAD(P)-binding Rossmann-fold domains"/>
    <property type="match status" value="1"/>
</dbReference>
<dbReference type="Gene3D" id="3.90.180.10">
    <property type="entry name" value="Medium-chain alcohol dehydrogenases, catalytic domain"/>
    <property type="match status" value="1"/>
</dbReference>
<dbReference type="Proteomes" id="UP000029878">
    <property type="component" value="Unassembled WGS sequence"/>
</dbReference>
<dbReference type="RefSeq" id="WP_034346598.1">
    <property type="nucleotide sequence ID" value="NZ_FZNG01000006.1"/>
</dbReference>
<evidence type="ECO:0000313" key="3">
    <source>
        <dbReference type="Proteomes" id="UP000029878"/>
    </source>
</evidence>
<name>A0A4U8S6C4_9HELI</name>
<dbReference type="InterPro" id="IPR036291">
    <property type="entry name" value="NAD(P)-bd_dom_sf"/>
</dbReference>
<evidence type="ECO:0000313" key="2">
    <source>
        <dbReference type="EMBL" id="TLD81453.1"/>
    </source>
</evidence>
<reference evidence="2 3" key="1">
    <citation type="journal article" date="2014" name="Genome Announc.">
        <title>Draft genome sequences of eight enterohepatic helicobacter species isolated from both laboratory and wild rodents.</title>
        <authorList>
            <person name="Sheh A."/>
            <person name="Shen Z."/>
            <person name="Fox J.G."/>
        </authorList>
    </citation>
    <scope>NUCLEOTIDE SEQUENCE [LARGE SCALE GENOMIC DNA]</scope>
    <source>
        <strain evidence="2 3">ATCC 700114</strain>
    </source>
</reference>
<dbReference type="SUPFAM" id="SSF50129">
    <property type="entry name" value="GroES-like"/>
    <property type="match status" value="1"/>
</dbReference>
<dbReference type="PANTHER" id="PTHR43677">
    <property type="entry name" value="SHORT-CHAIN DEHYDROGENASE/REDUCTASE"/>
    <property type="match status" value="1"/>
</dbReference>
<dbReference type="Pfam" id="PF00107">
    <property type="entry name" value="ADH_zinc_N"/>
    <property type="match status" value="1"/>
</dbReference>
<dbReference type="InterPro" id="IPR051397">
    <property type="entry name" value="Zn-ADH-like_protein"/>
</dbReference>
<dbReference type="EMBL" id="JRPL02000023">
    <property type="protein sequence ID" value="TLD81453.1"/>
    <property type="molecule type" value="Genomic_DNA"/>
</dbReference>
<dbReference type="PANTHER" id="PTHR43677:SF1">
    <property type="entry name" value="ACRYLYL-COA REDUCTASE ACUI-RELATED"/>
    <property type="match status" value="1"/>
</dbReference>
<dbReference type="Pfam" id="PF08240">
    <property type="entry name" value="ADH_N"/>
    <property type="match status" value="1"/>
</dbReference>
<organism evidence="2 3">
    <name type="scientific">Helicobacter trogontum</name>
    <dbReference type="NCBI Taxonomy" id="50960"/>
    <lineage>
        <taxon>Bacteria</taxon>
        <taxon>Pseudomonadati</taxon>
        <taxon>Campylobacterota</taxon>
        <taxon>Epsilonproteobacteria</taxon>
        <taxon>Campylobacterales</taxon>
        <taxon>Helicobacteraceae</taxon>
        <taxon>Helicobacter</taxon>
    </lineage>
</organism>
<dbReference type="CDD" id="cd05280">
    <property type="entry name" value="MDR_yhdh_yhfp"/>
    <property type="match status" value="1"/>
</dbReference>
<protein>
    <submittedName>
        <fullName evidence="2">Acryloyl-CoA reductase</fullName>
        <ecNumber evidence="2">1.3.1.95</ecNumber>
    </submittedName>
</protein>
<dbReference type="Gene3D" id="3.40.50.720">
    <property type="entry name" value="NAD(P)-binding Rossmann-like Domain"/>
    <property type="match status" value="1"/>
</dbReference>
<dbReference type="NCBIfam" id="TIGR02823">
    <property type="entry name" value="oxido_YhdH"/>
    <property type="match status" value="1"/>
</dbReference>
<dbReference type="InterPro" id="IPR011032">
    <property type="entry name" value="GroES-like_sf"/>
</dbReference>
<feature type="domain" description="Enoyl reductase (ER)" evidence="1">
    <location>
        <begin position="17"/>
        <end position="326"/>
    </location>
</feature>